<name>A0AAD9UFV4_RIDPI</name>
<dbReference type="AlphaFoldDB" id="A0AAD9UFV4"/>
<protein>
    <submittedName>
        <fullName evidence="2">Uncharacterized protein</fullName>
    </submittedName>
</protein>
<evidence type="ECO:0000313" key="3">
    <source>
        <dbReference type="Proteomes" id="UP001209878"/>
    </source>
</evidence>
<dbReference type="Proteomes" id="UP001209878">
    <property type="component" value="Unassembled WGS sequence"/>
</dbReference>
<evidence type="ECO:0000256" key="1">
    <source>
        <dbReference type="SAM" id="Coils"/>
    </source>
</evidence>
<organism evidence="2 3">
    <name type="scientific">Ridgeia piscesae</name>
    <name type="common">Tubeworm</name>
    <dbReference type="NCBI Taxonomy" id="27915"/>
    <lineage>
        <taxon>Eukaryota</taxon>
        <taxon>Metazoa</taxon>
        <taxon>Spiralia</taxon>
        <taxon>Lophotrochozoa</taxon>
        <taxon>Annelida</taxon>
        <taxon>Polychaeta</taxon>
        <taxon>Sedentaria</taxon>
        <taxon>Canalipalpata</taxon>
        <taxon>Sabellida</taxon>
        <taxon>Siboglinidae</taxon>
        <taxon>Ridgeia</taxon>
    </lineage>
</organism>
<accession>A0AAD9UFV4</accession>
<reference evidence="2" key="1">
    <citation type="journal article" date="2023" name="Mol. Biol. Evol.">
        <title>Third-Generation Sequencing Reveals the Adaptive Role of the Epigenome in Three Deep-Sea Polychaetes.</title>
        <authorList>
            <person name="Perez M."/>
            <person name="Aroh O."/>
            <person name="Sun Y."/>
            <person name="Lan Y."/>
            <person name="Juniper S.K."/>
            <person name="Young C.R."/>
            <person name="Angers B."/>
            <person name="Qian P.Y."/>
        </authorList>
    </citation>
    <scope>NUCLEOTIDE SEQUENCE</scope>
    <source>
        <strain evidence="2">R07B-5</strain>
    </source>
</reference>
<gene>
    <name evidence="2" type="ORF">NP493_150g02028</name>
</gene>
<keyword evidence="3" id="KW-1185">Reference proteome</keyword>
<comment type="caution">
    <text evidence="2">The sequence shown here is derived from an EMBL/GenBank/DDBJ whole genome shotgun (WGS) entry which is preliminary data.</text>
</comment>
<keyword evidence="1" id="KW-0175">Coiled coil</keyword>
<dbReference type="EMBL" id="JAODUO010000150">
    <property type="protein sequence ID" value="KAK2187922.1"/>
    <property type="molecule type" value="Genomic_DNA"/>
</dbReference>
<feature type="coiled-coil region" evidence="1">
    <location>
        <begin position="28"/>
        <end position="55"/>
    </location>
</feature>
<sequence length="163" mass="18715">MIKGVVCLEWQKPSDSAVKGIQTPLTRLHQMEELMAKKEAEMELLRKQLLKAHHTNHELVKQLDTCAEHNIKSILRENASLKSYVSRLSRENAVLRGLQSRQLNTRLKSFERAVSKFSRQEQQRTFTEDEHAQALKIVICANNQRGRMDGRGDGYSQDLSTNS</sequence>
<evidence type="ECO:0000313" key="2">
    <source>
        <dbReference type="EMBL" id="KAK2187922.1"/>
    </source>
</evidence>
<proteinExistence type="predicted"/>